<dbReference type="EMBL" id="CAJNIZ010021158">
    <property type="protein sequence ID" value="CAE7448951.1"/>
    <property type="molecule type" value="Genomic_DNA"/>
</dbReference>
<dbReference type="Proteomes" id="UP000649617">
    <property type="component" value="Unassembled WGS sequence"/>
</dbReference>
<sequence>MDAVEVRGTFVLDGSGAALIHLTKWADQEQLSSSTDVPRHHEPQFVASKPPTSEFFRAVKAGTVVTHPTRRNMTARQYYVLVNNIQHKHSMTNFGLEGGWSKDAWESLLQTNAKAKTGRASKAVPDVIEDGLAGVPDAPGQQAIDNGNQRVEDLGHGDSNQNDSKEHMGSEDPAGDDVIMGKNGNNEDTLENGGVGNDGDWCAENSGSESDSSPACHLPARLSLSTWDCGPRTWRDMYLSALEMIEWGKKGKYGQLRGFDLDQYLGEGTEGEGVLSLQGPLETPLLTLTKDFLRIQAIPVHPTRVEVLVAGAADGEKFDCCA</sequence>
<evidence type="ECO:0000256" key="1">
    <source>
        <dbReference type="SAM" id="MobiDB-lite"/>
    </source>
</evidence>
<gene>
    <name evidence="2" type="ORF">SPIL2461_LOCUS10978</name>
</gene>
<dbReference type="AlphaFoldDB" id="A0A812RQQ7"/>
<protein>
    <submittedName>
        <fullName evidence="2">Uncharacterized protein</fullName>
    </submittedName>
</protein>
<comment type="caution">
    <text evidence="2">The sequence shown here is derived from an EMBL/GenBank/DDBJ whole genome shotgun (WGS) entry which is preliminary data.</text>
</comment>
<keyword evidence="3" id="KW-1185">Reference proteome</keyword>
<evidence type="ECO:0000313" key="3">
    <source>
        <dbReference type="Proteomes" id="UP000649617"/>
    </source>
</evidence>
<reference evidence="2" key="1">
    <citation type="submission" date="2021-02" db="EMBL/GenBank/DDBJ databases">
        <authorList>
            <person name="Dougan E. K."/>
            <person name="Rhodes N."/>
            <person name="Thang M."/>
            <person name="Chan C."/>
        </authorList>
    </citation>
    <scope>NUCLEOTIDE SEQUENCE</scope>
</reference>
<organism evidence="2 3">
    <name type="scientific">Symbiodinium pilosum</name>
    <name type="common">Dinoflagellate</name>
    <dbReference type="NCBI Taxonomy" id="2952"/>
    <lineage>
        <taxon>Eukaryota</taxon>
        <taxon>Sar</taxon>
        <taxon>Alveolata</taxon>
        <taxon>Dinophyceae</taxon>
        <taxon>Suessiales</taxon>
        <taxon>Symbiodiniaceae</taxon>
        <taxon>Symbiodinium</taxon>
    </lineage>
</organism>
<dbReference type="OrthoDB" id="425188at2759"/>
<accession>A0A812RQQ7</accession>
<evidence type="ECO:0000313" key="2">
    <source>
        <dbReference type="EMBL" id="CAE7448951.1"/>
    </source>
</evidence>
<proteinExistence type="predicted"/>
<name>A0A812RQQ7_SYMPI</name>
<feature type="region of interest" description="Disordered" evidence="1">
    <location>
        <begin position="130"/>
        <end position="216"/>
    </location>
</feature>